<reference evidence="2 3" key="1">
    <citation type="journal article" date="2023" name="G3 (Bethesda)">
        <title>A haplotype-resolved chromosome-scale genome for Quercus rubra L. provides insights into the genetics of adaptive traits for red oak species.</title>
        <authorList>
            <person name="Kapoor B."/>
            <person name="Jenkins J."/>
            <person name="Schmutz J."/>
            <person name="Zhebentyayeva T."/>
            <person name="Kuelheim C."/>
            <person name="Coggeshall M."/>
            <person name="Heim C."/>
            <person name="Lasky J.R."/>
            <person name="Leites L."/>
            <person name="Islam-Faridi N."/>
            <person name="Romero-Severson J."/>
            <person name="DeLeo V.L."/>
            <person name="Lucas S.M."/>
            <person name="Lazic D."/>
            <person name="Gailing O."/>
            <person name="Carlson J."/>
            <person name="Staton M."/>
        </authorList>
    </citation>
    <scope>NUCLEOTIDE SEQUENCE [LARGE SCALE GENOMIC DNA]</scope>
    <source>
        <strain evidence="2">Pseudo-F2</strain>
    </source>
</reference>
<dbReference type="EMBL" id="JAXUIC010000005">
    <property type="protein sequence ID" value="KAK4589055.1"/>
    <property type="molecule type" value="Genomic_DNA"/>
</dbReference>
<sequence>MVKEKLKDGGSNDPRVDWKNHKELQAFCEFYAVQVIDGKRKGGFLTKTRVDAVIEQLGAMGKVDHLKKGWKQYNECFDNDTGLGYDARTRMFEASDEWWTRKIAACPNAKTLKNKGLPNHDFLNIMFGGTVATGKNAFYTSGQIPKKTTGGSKDSTGSTDFVDPQCEPFVNVDAMEVEGP</sequence>
<evidence type="ECO:0000313" key="2">
    <source>
        <dbReference type="EMBL" id="KAK4589055.1"/>
    </source>
</evidence>
<dbReference type="InterPro" id="IPR024752">
    <property type="entry name" value="Myb/SANT-like_dom"/>
</dbReference>
<dbReference type="PANTHER" id="PTHR31704:SF37">
    <property type="entry name" value="HEAT SHOCK PROTEIN"/>
    <property type="match status" value="1"/>
</dbReference>
<organism evidence="2 3">
    <name type="scientific">Quercus rubra</name>
    <name type="common">Northern red oak</name>
    <name type="synonym">Quercus borealis</name>
    <dbReference type="NCBI Taxonomy" id="3512"/>
    <lineage>
        <taxon>Eukaryota</taxon>
        <taxon>Viridiplantae</taxon>
        <taxon>Streptophyta</taxon>
        <taxon>Embryophyta</taxon>
        <taxon>Tracheophyta</taxon>
        <taxon>Spermatophyta</taxon>
        <taxon>Magnoliopsida</taxon>
        <taxon>eudicotyledons</taxon>
        <taxon>Gunneridae</taxon>
        <taxon>Pentapetalae</taxon>
        <taxon>rosids</taxon>
        <taxon>fabids</taxon>
        <taxon>Fagales</taxon>
        <taxon>Fagaceae</taxon>
        <taxon>Quercus</taxon>
    </lineage>
</organism>
<dbReference type="PANTHER" id="PTHR31704">
    <property type="entry name" value="MYB/SANT-LIKE DNA-BINDING DOMAIN PROTEIN-RELATED"/>
    <property type="match status" value="1"/>
</dbReference>
<name>A0AAN7FDS0_QUERU</name>
<evidence type="ECO:0000313" key="3">
    <source>
        <dbReference type="Proteomes" id="UP001324115"/>
    </source>
</evidence>
<dbReference type="AlphaFoldDB" id="A0AAN7FDS0"/>
<keyword evidence="3" id="KW-1185">Reference proteome</keyword>
<evidence type="ECO:0000259" key="1">
    <source>
        <dbReference type="Pfam" id="PF12776"/>
    </source>
</evidence>
<proteinExistence type="predicted"/>
<gene>
    <name evidence="2" type="ORF">RGQ29_019881</name>
</gene>
<dbReference type="Proteomes" id="UP001324115">
    <property type="component" value="Unassembled WGS sequence"/>
</dbReference>
<feature type="domain" description="Myb/SANT-like" evidence="1">
    <location>
        <begin position="61"/>
        <end position="101"/>
    </location>
</feature>
<comment type="caution">
    <text evidence="2">The sequence shown here is derived from an EMBL/GenBank/DDBJ whole genome shotgun (WGS) entry which is preliminary data.</text>
</comment>
<protein>
    <recommendedName>
        <fullName evidence="1">Myb/SANT-like domain-containing protein</fullName>
    </recommendedName>
</protein>
<dbReference type="Pfam" id="PF12776">
    <property type="entry name" value="Myb_DNA-bind_3"/>
    <property type="match status" value="1"/>
</dbReference>
<accession>A0AAN7FDS0</accession>